<dbReference type="SUPFAM" id="SSF53850">
    <property type="entry name" value="Periplasmic binding protein-like II"/>
    <property type="match status" value="1"/>
</dbReference>
<keyword evidence="5" id="KW-1133">Transmembrane helix</keyword>
<dbReference type="EMBL" id="RBAL01000014">
    <property type="protein sequence ID" value="RKN39187.1"/>
    <property type="molecule type" value="Genomic_DNA"/>
</dbReference>
<keyword evidence="5" id="KW-0812">Transmembrane</keyword>
<keyword evidence="7" id="KW-1185">Reference proteome</keyword>
<dbReference type="Gene3D" id="3.40.190.10">
    <property type="entry name" value="Periplasmic binding protein-like II"/>
    <property type="match status" value="1"/>
</dbReference>
<feature type="transmembrane region" description="Helical" evidence="5">
    <location>
        <begin position="27"/>
        <end position="47"/>
    </location>
</feature>
<comment type="similarity">
    <text evidence="2">Belongs to the bacterial solute-binding protein 1 family.</text>
</comment>
<evidence type="ECO:0000256" key="1">
    <source>
        <dbReference type="ARBA" id="ARBA00004196"/>
    </source>
</evidence>
<keyword evidence="4" id="KW-0732">Signal</keyword>
<dbReference type="RefSeq" id="WP_120682327.1">
    <property type="nucleotide sequence ID" value="NZ_RBAL01000014.1"/>
</dbReference>
<keyword evidence="5" id="KW-0472">Membrane</keyword>
<evidence type="ECO:0000256" key="2">
    <source>
        <dbReference type="ARBA" id="ARBA00008520"/>
    </source>
</evidence>
<dbReference type="InterPro" id="IPR050490">
    <property type="entry name" value="Bact_solute-bd_prot1"/>
</dbReference>
<reference evidence="6 7" key="1">
    <citation type="journal article" date="2014" name="Int. J. Syst. Evol. Microbiol.">
        <title>Streptomyces hoynatensis sp. nov., isolated from deep marine sediment.</title>
        <authorList>
            <person name="Veyisoglu A."/>
            <person name="Sahin N."/>
        </authorList>
    </citation>
    <scope>NUCLEOTIDE SEQUENCE [LARGE SCALE GENOMIC DNA]</scope>
    <source>
        <strain evidence="6 7">KCTC 29097</strain>
    </source>
</reference>
<dbReference type="Pfam" id="PF01547">
    <property type="entry name" value="SBP_bac_1"/>
    <property type="match status" value="1"/>
</dbReference>
<dbReference type="OrthoDB" id="1650177at2"/>
<comment type="caution">
    <text evidence="6">The sequence shown here is derived from an EMBL/GenBank/DDBJ whole genome shotgun (WGS) entry which is preliminary data.</text>
</comment>
<evidence type="ECO:0000256" key="5">
    <source>
        <dbReference type="SAM" id="Phobius"/>
    </source>
</evidence>
<organism evidence="6 7">
    <name type="scientific">Streptomyces hoynatensis</name>
    <dbReference type="NCBI Taxonomy" id="1141874"/>
    <lineage>
        <taxon>Bacteria</taxon>
        <taxon>Bacillati</taxon>
        <taxon>Actinomycetota</taxon>
        <taxon>Actinomycetes</taxon>
        <taxon>Kitasatosporales</taxon>
        <taxon>Streptomycetaceae</taxon>
        <taxon>Streptomyces</taxon>
    </lineage>
</organism>
<evidence type="ECO:0000313" key="7">
    <source>
        <dbReference type="Proteomes" id="UP000272474"/>
    </source>
</evidence>
<evidence type="ECO:0000256" key="3">
    <source>
        <dbReference type="ARBA" id="ARBA00022448"/>
    </source>
</evidence>
<dbReference type="GO" id="GO:0030313">
    <property type="term" value="C:cell envelope"/>
    <property type="evidence" value="ECO:0007669"/>
    <property type="project" value="UniProtKB-SubCell"/>
</dbReference>
<gene>
    <name evidence="6" type="ORF">D7294_21660</name>
</gene>
<evidence type="ECO:0000313" key="6">
    <source>
        <dbReference type="EMBL" id="RKN39187.1"/>
    </source>
</evidence>
<dbReference type="InterPro" id="IPR006059">
    <property type="entry name" value="SBP"/>
</dbReference>
<evidence type="ECO:0000256" key="4">
    <source>
        <dbReference type="ARBA" id="ARBA00022729"/>
    </source>
</evidence>
<protein>
    <submittedName>
        <fullName evidence="6">Sugar ABC transporter substrate-binding protein</fullName>
    </submittedName>
</protein>
<keyword evidence="3" id="KW-0813">Transport</keyword>
<comment type="subcellular location">
    <subcellularLocation>
        <location evidence="1">Cell envelope</location>
    </subcellularLocation>
</comment>
<dbReference type="Proteomes" id="UP000272474">
    <property type="component" value="Unassembled WGS sequence"/>
</dbReference>
<proteinExistence type="inferred from homology"/>
<sequence>MASTSGTPGTTGPAALPRASVRLRRRLLGGVTALSALALTACGGGAFGTGDGRTTITYWLWDANQQPAYQQCAEDFENSQSEYRIDVQQHGWEDYWTQLALGFVSDSAPDVFTNHLSKYPEYVTRDLLMPLDDLVERDHLPLDIYEEGLTELWTGEDGARYGLPKDWDAVGLFYNEDMLREAGLDPAQLQNLTWNPEDGGTYEDVIARLTVDENGVRGDEPGFDKHHVRTYGLWMQGAGGDGFGQAQWSMYAVSNGFQYTDTNPWGTHFNFDQPAFQETMTWWQHLIEEGYSPAFAVQDGQQSADQMAAGNAAMAMDGSWMTGTFTGIEGIRVGIAPTPIGPSGERASMSNSLADSIFAGTDHPEGAWEWVKYLASPACQRVVGEYHVVFPAITEAWHVAQQKFAEEGIDVSPFTDQVEQGTTFRFPITEHAGEISALLIPAFEAVMSGAPVDSLDEVNEEINGLFEED</sequence>
<dbReference type="AlphaFoldDB" id="A0A3A9YVC5"/>
<dbReference type="CDD" id="cd13585">
    <property type="entry name" value="PBP2_TMBP_like"/>
    <property type="match status" value="1"/>
</dbReference>
<accession>A0A3A9YVC5</accession>
<dbReference type="PANTHER" id="PTHR43649:SF31">
    <property type="entry name" value="SN-GLYCEROL-3-PHOSPHATE-BINDING PERIPLASMIC PROTEIN UGPB"/>
    <property type="match status" value="1"/>
</dbReference>
<dbReference type="PANTHER" id="PTHR43649">
    <property type="entry name" value="ARABINOSE-BINDING PROTEIN-RELATED"/>
    <property type="match status" value="1"/>
</dbReference>
<name>A0A3A9YVC5_9ACTN</name>